<comment type="caution">
    <text evidence="1">The sequence shown here is derived from an EMBL/GenBank/DDBJ whole genome shotgun (WGS) entry which is preliminary data.</text>
</comment>
<evidence type="ECO:0000313" key="1">
    <source>
        <dbReference type="EMBL" id="CAF4557996.1"/>
    </source>
</evidence>
<feature type="non-terminal residue" evidence="1">
    <location>
        <position position="1"/>
    </location>
</feature>
<dbReference type="AlphaFoldDB" id="A0A8S2YH57"/>
<proteinExistence type="predicted"/>
<organism evidence="1 2">
    <name type="scientific">Rotaria magnacalcarata</name>
    <dbReference type="NCBI Taxonomy" id="392030"/>
    <lineage>
        <taxon>Eukaryota</taxon>
        <taxon>Metazoa</taxon>
        <taxon>Spiralia</taxon>
        <taxon>Gnathifera</taxon>
        <taxon>Rotifera</taxon>
        <taxon>Eurotatoria</taxon>
        <taxon>Bdelloidea</taxon>
        <taxon>Philodinida</taxon>
        <taxon>Philodinidae</taxon>
        <taxon>Rotaria</taxon>
    </lineage>
</organism>
<reference evidence="1" key="1">
    <citation type="submission" date="2021-02" db="EMBL/GenBank/DDBJ databases">
        <authorList>
            <person name="Nowell W R."/>
        </authorList>
    </citation>
    <scope>NUCLEOTIDE SEQUENCE</scope>
</reference>
<sequence>MLQFINQYQIKHPSTNQIIYQQTKNLVTEEFPLNVFDTNTDSTFIHNSLSGAIEDFTLPTH</sequence>
<protein>
    <submittedName>
        <fullName evidence="1">Uncharacterized protein</fullName>
    </submittedName>
</protein>
<evidence type="ECO:0000313" key="2">
    <source>
        <dbReference type="Proteomes" id="UP000681720"/>
    </source>
</evidence>
<name>A0A8S2YH57_9BILA</name>
<gene>
    <name evidence="1" type="ORF">GIL414_LOCUS37131</name>
</gene>
<dbReference type="EMBL" id="CAJOBJ010094474">
    <property type="protein sequence ID" value="CAF4557996.1"/>
    <property type="molecule type" value="Genomic_DNA"/>
</dbReference>
<dbReference type="Proteomes" id="UP000681720">
    <property type="component" value="Unassembled WGS sequence"/>
</dbReference>
<accession>A0A8S2YH57</accession>